<dbReference type="Proteomes" id="UP000247811">
    <property type="component" value="Unassembled WGS sequence"/>
</dbReference>
<dbReference type="RefSeq" id="WP_110399849.1">
    <property type="nucleotide sequence ID" value="NZ_QJJS01000004.1"/>
</dbReference>
<dbReference type="OrthoDB" id="9796171at2"/>
<evidence type="ECO:0000259" key="1">
    <source>
        <dbReference type="PROSITE" id="PS51186"/>
    </source>
</evidence>
<keyword evidence="2" id="KW-0808">Transferase</keyword>
<dbReference type="PROSITE" id="PS51186">
    <property type="entry name" value="GNAT"/>
    <property type="match status" value="1"/>
</dbReference>
<gene>
    <name evidence="2" type="ORF">C7444_10447</name>
</gene>
<evidence type="ECO:0000313" key="3">
    <source>
        <dbReference type="Proteomes" id="UP000247811"/>
    </source>
</evidence>
<dbReference type="SUPFAM" id="SSF55729">
    <property type="entry name" value="Acyl-CoA N-acyltransferases (Nat)"/>
    <property type="match status" value="1"/>
</dbReference>
<reference evidence="2 3" key="1">
    <citation type="submission" date="2018-05" db="EMBL/GenBank/DDBJ databases">
        <title>Genomic Encyclopedia of Type Strains, Phase IV (KMG-IV): sequencing the most valuable type-strain genomes for metagenomic binning, comparative biology and taxonomic classification.</title>
        <authorList>
            <person name="Goeker M."/>
        </authorList>
    </citation>
    <scope>NUCLEOTIDE SEQUENCE [LARGE SCALE GENOMIC DNA]</scope>
    <source>
        <strain evidence="2 3">DSM 566</strain>
    </source>
</reference>
<dbReference type="CDD" id="cd04301">
    <property type="entry name" value="NAT_SF"/>
    <property type="match status" value="1"/>
</dbReference>
<dbReference type="NCBIfam" id="TIGR04045">
    <property type="entry name" value="MSMEG_0567_GNAT"/>
    <property type="match status" value="1"/>
</dbReference>
<dbReference type="InterPro" id="IPR016181">
    <property type="entry name" value="Acyl_CoA_acyltransferase"/>
</dbReference>
<dbReference type="GO" id="GO:0016747">
    <property type="term" value="F:acyltransferase activity, transferring groups other than amino-acyl groups"/>
    <property type="evidence" value="ECO:0007669"/>
    <property type="project" value="InterPro"/>
</dbReference>
<organism evidence="2 3">
    <name type="scientific">Sphaerotilus hippei</name>
    <dbReference type="NCBI Taxonomy" id="744406"/>
    <lineage>
        <taxon>Bacteria</taxon>
        <taxon>Pseudomonadati</taxon>
        <taxon>Pseudomonadota</taxon>
        <taxon>Betaproteobacteria</taxon>
        <taxon>Burkholderiales</taxon>
        <taxon>Sphaerotilaceae</taxon>
        <taxon>Sphaerotilus</taxon>
    </lineage>
</organism>
<sequence length="199" mass="22019">MLSASASTRTDDPLAAPWCELDTDYRPQAFRVQWASSPWMNAQAHALRRTVFCREQGLFDGDDVDDIDAQAPSVRSLVALSCLAGEGDEVVGTVRIHEALPGTWWGSRLAVARDWRHHGRLGSTLIRLAVSSAHALGCQEFLAHVQAQNVPLFRRLHWQVMDEMVLHGRVHALMRADLAHYPPCHTPYAGYVLATGSAT</sequence>
<proteinExistence type="predicted"/>
<name>A0A318HD92_9BURK</name>
<protein>
    <submittedName>
        <fullName evidence="2">Putative N-acetyltransferase (TIGR04045 family)</fullName>
    </submittedName>
</protein>
<comment type="caution">
    <text evidence="2">The sequence shown here is derived from an EMBL/GenBank/DDBJ whole genome shotgun (WGS) entry which is preliminary data.</text>
</comment>
<dbReference type="EMBL" id="QJJS01000004">
    <property type="protein sequence ID" value="PXW97446.1"/>
    <property type="molecule type" value="Genomic_DNA"/>
</dbReference>
<dbReference type="Pfam" id="PF00583">
    <property type="entry name" value="Acetyltransf_1"/>
    <property type="match status" value="1"/>
</dbReference>
<keyword evidence="3" id="KW-1185">Reference proteome</keyword>
<dbReference type="InterPro" id="IPR024035">
    <property type="entry name" value="MSMEG_0567_GNAT"/>
</dbReference>
<dbReference type="AlphaFoldDB" id="A0A318HD92"/>
<evidence type="ECO:0000313" key="2">
    <source>
        <dbReference type="EMBL" id="PXW97446.1"/>
    </source>
</evidence>
<feature type="domain" description="N-acetyltransferase" evidence="1">
    <location>
        <begin position="31"/>
        <end position="179"/>
    </location>
</feature>
<dbReference type="InterPro" id="IPR000182">
    <property type="entry name" value="GNAT_dom"/>
</dbReference>
<accession>A0A318HD92</accession>
<dbReference type="Gene3D" id="3.40.630.30">
    <property type="match status" value="1"/>
</dbReference>